<reference evidence="2 3" key="1">
    <citation type="submission" date="2023-08" db="EMBL/GenBank/DDBJ databases">
        <authorList>
            <person name="Folkvardsen B D."/>
            <person name="Norman A."/>
        </authorList>
    </citation>
    <scope>NUCLEOTIDE SEQUENCE [LARGE SCALE GENOMIC DNA]</scope>
    <source>
        <strain evidence="2 3">Mu0053</strain>
    </source>
</reference>
<evidence type="ECO:0008006" key="4">
    <source>
        <dbReference type="Google" id="ProtNLM"/>
    </source>
</evidence>
<dbReference type="Gene3D" id="1.20.1290.10">
    <property type="entry name" value="AhpD-like"/>
    <property type="match status" value="2"/>
</dbReference>
<dbReference type="EMBL" id="OY726397">
    <property type="protein sequence ID" value="CAJ1500461.1"/>
    <property type="molecule type" value="Genomic_DNA"/>
</dbReference>
<evidence type="ECO:0000313" key="2">
    <source>
        <dbReference type="EMBL" id="CAJ1500461.1"/>
    </source>
</evidence>
<proteinExistence type="predicted"/>
<feature type="compositionally biased region" description="Low complexity" evidence="1">
    <location>
        <begin position="104"/>
        <end position="155"/>
    </location>
</feature>
<accession>A0ABM9LKA0</accession>
<dbReference type="Proteomes" id="UP001190465">
    <property type="component" value="Chromosome"/>
</dbReference>
<feature type="compositionally biased region" description="Low complexity" evidence="1">
    <location>
        <begin position="49"/>
        <end position="76"/>
    </location>
</feature>
<feature type="compositionally biased region" description="Basic and acidic residues" evidence="1">
    <location>
        <begin position="77"/>
        <end position="87"/>
    </location>
</feature>
<dbReference type="Pfam" id="PF21526">
    <property type="entry name" value="PGRS"/>
    <property type="match status" value="1"/>
</dbReference>
<name>A0ABM9LKA0_9MYCO</name>
<organism evidence="2 3">
    <name type="scientific">[Mycobacterium] burgundiense</name>
    <dbReference type="NCBI Taxonomy" id="3064286"/>
    <lineage>
        <taxon>Bacteria</taxon>
        <taxon>Bacillati</taxon>
        <taxon>Actinomycetota</taxon>
        <taxon>Actinomycetes</taxon>
        <taxon>Mycobacteriales</taxon>
        <taxon>Mycobacteriaceae</taxon>
        <taxon>Mycolicibacterium</taxon>
    </lineage>
</organism>
<dbReference type="PANTHER" id="PTHR34846">
    <property type="entry name" value="4-CARBOXYMUCONOLACTONE DECARBOXYLASE FAMILY PROTEIN (AFU_ORTHOLOGUE AFUA_6G11590)"/>
    <property type="match status" value="1"/>
</dbReference>
<evidence type="ECO:0000256" key="1">
    <source>
        <dbReference type="SAM" id="MobiDB-lite"/>
    </source>
</evidence>
<keyword evidence="3" id="KW-1185">Reference proteome</keyword>
<dbReference type="SUPFAM" id="SSF69118">
    <property type="entry name" value="AhpD-like"/>
    <property type="match status" value="2"/>
</dbReference>
<dbReference type="RefSeq" id="WP_308481894.1">
    <property type="nucleotide sequence ID" value="NZ_OY726397.1"/>
</dbReference>
<feature type="region of interest" description="Disordered" evidence="1">
    <location>
        <begin position="1"/>
        <end position="26"/>
    </location>
</feature>
<gene>
    <name evidence="2" type="ORF">MU0053_001677</name>
</gene>
<evidence type="ECO:0000313" key="3">
    <source>
        <dbReference type="Proteomes" id="UP001190465"/>
    </source>
</evidence>
<feature type="region of interest" description="Disordered" evidence="1">
    <location>
        <begin position="49"/>
        <end position="207"/>
    </location>
</feature>
<dbReference type="InterPro" id="IPR048996">
    <property type="entry name" value="PGRS_rpt"/>
</dbReference>
<sequence length="989" mass="96716">MESNSLMPAGGNRDEPDVMPSHQSGESWGQWLRVGAVAVGLGVALTTGQAVAAAAPSDAGSESSGSSASGDTSSESSVKRTTSEKAGKQSSRTKRNKSDSDAESSPPRRVRGVVSRVDAASGGESDAESSPPRRVRGVVSRVDAASGGESDAESSLQRRVRGVVSRVDAASGGESDAESSLQRRVRGVVSRVDAASGGESDAESSLQRRVRGVVSRVDAASGGESDAESSLQRRVRGVVSRIAAATDDDTDVAAAADDDTDVAAVPAGEVSPLSSVSRERSALRGLAKLGATPHELSATSVPSTKDKPAPATPIESLVAMVGFAVRDIEGDPAIKGLAAAPVAGAGLYPPINSLFGFGARCGLICNGADGTEANPNGVGGGWLIGNGGAGWVSTVAGVAGGNGGHGGLLLGNGGAGGAGGAGAMGGTGGNAGLLLGNGGSGGSGGAGVKGTAGTTGAAAVGAGLDGGAGGVGGTGGNGGAGGAGGTGALIFGHGGVGGNGGAAGAGGVGGFGGTGGATVITLPDGQLIDSEGAGGAGGVGGAPGLVGAGGIGGASGLFGQTGANGVSGATGVAGIGGGVGGAGGLGGRLPLIDLNNATPAQAELAARMKEIVIPLRDATGIQMLDADGRLVGPLNAYLYNTVIGEALMEVANASATVSLSPRVKEVVVLSVGGLWGSDFELYAHEMVARMVGIPDDAIDSLASGQPPVGLTGNELLAAQFAQELISNRQVSDELYQAAEAAFGTEGVVEIVYLTGTYLSASALFNAFELEGPTTYGPGVAPAPTPPFFDGDRTLGGRLALIDLSTATPAQLALAGRIKEYATPAQEATGVQMVDDEGRLIGQFNVYLYNPAIGAALFEAENIFETSTLSDSVKEVAVLSVAGVWGTEYTLYAHGKSAALAGLSDESIQSLASGQAPVGLTGDELIAAQFVQELVTTYHVNDELYHAAEAAFGQEGLVDLVNLASTYLGTSAMLNAFKVPAPSSGTDIAL</sequence>
<feature type="compositionally biased region" description="Low complexity" evidence="1">
    <location>
        <begin position="193"/>
        <end position="205"/>
    </location>
</feature>
<feature type="compositionally biased region" description="Low complexity" evidence="1">
    <location>
        <begin position="168"/>
        <end position="180"/>
    </location>
</feature>
<dbReference type="InterPro" id="IPR029032">
    <property type="entry name" value="AhpD-like"/>
</dbReference>
<dbReference type="PANTHER" id="PTHR34846:SF11">
    <property type="entry name" value="4-CARBOXYMUCONOLACTONE DECARBOXYLASE FAMILY PROTEIN (AFU_ORTHOLOGUE AFUA_6G11590)"/>
    <property type="match status" value="1"/>
</dbReference>
<protein>
    <recommendedName>
        <fullName evidence="4">Carboxymuconolactone decarboxylase-like domain-containing protein</fullName>
    </recommendedName>
</protein>